<evidence type="ECO:0000313" key="2">
    <source>
        <dbReference type="EMBL" id="VYS97526.1"/>
    </source>
</evidence>
<protein>
    <submittedName>
        <fullName evidence="2">Uncharacterized protein</fullName>
    </submittedName>
</protein>
<sequence>MEALAVDENGAASQRIPRAESRPVGIGTHIFPVSEQFQTAGEIGIARIGDVDLSRGIRRPNGDGARAVKLGVQVDGSAGEGQRGAFTYADDGGVIGVHADGRSAREGKRSLFHGEVGQGIPGVSQRQRAVPRLGQRGARAHDVSRQSGPGDSVPCPDYGNVQSASVSNLDAAGNVISRHVPTGGGVRISQRTAVKGNVTRRTQRVVRSDGKSASVEHCATGVGIRQVQGDVGRAVHGERSGGNGVRNITRVVRITDQRVSAAVEDDALGSHGTGDLHFTRFRSGEIDFLVVQRVHARQLGGPAVNAGVDPLAVRSTVPDKTVVSADVHDFQHELVVFHHDGVFKAFPGDVRRPGEGIRGQAARRSPLGQDVVGCFQFTIVVDGQRAVGIRQSQGPCLDIDDRAVCHDSGHVKGQRSAAVQRQGGGRGHFGARAHGDAAQGHGVRIRECQRAGLDVRQARVGILPGEGQRAGTHFRQAAGAGKDAPEGDVGGSLVIV</sequence>
<feature type="region of interest" description="Disordered" evidence="1">
    <location>
        <begin position="115"/>
        <end position="160"/>
    </location>
</feature>
<evidence type="ECO:0000256" key="1">
    <source>
        <dbReference type="SAM" id="MobiDB-lite"/>
    </source>
</evidence>
<dbReference type="EMBL" id="CACRSS010000003">
    <property type="protein sequence ID" value="VYS97526.1"/>
    <property type="molecule type" value="Genomic_DNA"/>
</dbReference>
<reference evidence="2" key="1">
    <citation type="submission" date="2019-11" db="EMBL/GenBank/DDBJ databases">
        <authorList>
            <person name="Feng L."/>
        </authorList>
    </citation>
    <scope>NUCLEOTIDE SEQUENCE</scope>
    <source>
        <strain evidence="2">AMuciniphilaLFYP55</strain>
    </source>
</reference>
<gene>
    <name evidence="2" type="ORF">AMLFYP55_02326</name>
</gene>
<accession>A0A6N2SWL9</accession>
<proteinExistence type="predicted"/>
<name>A0A6N2SWL9_9BACT</name>
<organism evidence="2">
    <name type="scientific">Akkermansia muciniphila</name>
    <dbReference type="NCBI Taxonomy" id="239935"/>
    <lineage>
        <taxon>Bacteria</taxon>
        <taxon>Pseudomonadati</taxon>
        <taxon>Verrucomicrobiota</taxon>
        <taxon>Verrucomicrobiia</taxon>
        <taxon>Verrucomicrobiales</taxon>
        <taxon>Akkermansiaceae</taxon>
        <taxon>Akkermansia</taxon>
    </lineage>
</organism>
<dbReference type="AlphaFoldDB" id="A0A6N2SWL9"/>